<dbReference type="NCBIfam" id="TIGR00756">
    <property type="entry name" value="PPR"/>
    <property type="match status" value="1"/>
</dbReference>
<keyword evidence="4" id="KW-1185">Reference proteome</keyword>
<dbReference type="Pfam" id="PF20431">
    <property type="entry name" value="E_motif"/>
    <property type="match status" value="1"/>
</dbReference>
<dbReference type="Proteomes" id="UP001163823">
    <property type="component" value="Chromosome 2"/>
</dbReference>
<organism evidence="3 4">
    <name type="scientific">Quillaja saponaria</name>
    <name type="common">Soap bark tree</name>
    <dbReference type="NCBI Taxonomy" id="32244"/>
    <lineage>
        <taxon>Eukaryota</taxon>
        <taxon>Viridiplantae</taxon>
        <taxon>Streptophyta</taxon>
        <taxon>Embryophyta</taxon>
        <taxon>Tracheophyta</taxon>
        <taxon>Spermatophyta</taxon>
        <taxon>Magnoliopsida</taxon>
        <taxon>eudicotyledons</taxon>
        <taxon>Gunneridae</taxon>
        <taxon>Pentapetalae</taxon>
        <taxon>rosids</taxon>
        <taxon>fabids</taxon>
        <taxon>Fabales</taxon>
        <taxon>Quillajaceae</taxon>
        <taxon>Quillaja</taxon>
    </lineage>
</organism>
<dbReference type="AlphaFoldDB" id="A0AAD7VLB0"/>
<dbReference type="InterPro" id="IPR011990">
    <property type="entry name" value="TPR-like_helical_dom_sf"/>
</dbReference>
<evidence type="ECO:0000313" key="4">
    <source>
        <dbReference type="Proteomes" id="UP001163823"/>
    </source>
</evidence>
<evidence type="ECO:0000313" key="3">
    <source>
        <dbReference type="EMBL" id="KAJ7979972.1"/>
    </source>
</evidence>
<dbReference type="Pfam" id="PF01535">
    <property type="entry name" value="PPR"/>
    <property type="match status" value="1"/>
</dbReference>
<feature type="repeat" description="PPR" evidence="2">
    <location>
        <begin position="17"/>
        <end position="51"/>
    </location>
</feature>
<dbReference type="GO" id="GO:0003723">
    <property type="term" value="F:RNA binding"/>
    <property type="evidence" value="ECO:0007669"/>
    <property type="project" value="InterPro"/>
</dbReference>
<dbReference type="FunFam" id="1.25.40.10:FF:001597">
    <property type="entry name" value="Pentatricopeptide repeat-containing protein isoform A"/>
    <property type="match status" value="1"/>
</dbReference>
<dbReference type="Pfam" id="PF13041">
    <property type="entry name" value="PPR_2"/>
    <property type="match status" value="1"/>
</dbReference>
<dbReference type="GO" id="GO:0009451">
    <property type="term" value="P:RNA modification"/>
    <property type="evidence" value="ECO:0007669"/>
    <property type="project" value="InterPro"/>
</dbReference>
<dbReference type="InterPro" id="IPR046960">
    <property type="entry name" value="PPR_At4g14850-like_plant"/>
</dbReference>
<comment type="caution">
    <text evidence="3">The sequence shown here is derived from an EMBL/GenBank/DDBJ whole genome shotgun (WGS) entry which is preliminary data.</text>
</comment>
<accession>A0AAD7VLB0</accession>
<protein>
    <submittedName>
        <fullName evidence="3">Pentatricopeptide repeat-containing protein family</fullName>
    </submittedName>
</protein>
<dbReference type="KEGG" id="qsa:O6P43_003308"/>
<dbReference type="InterPro" id="IPR046848">
    <property type="entry name" value="E_motif"/>
</dbReference>
<dbReference type="PANTHER" id="PTHR47926">
    <property type="entry name" value="PENTATRICOPEPTIDE REPEAT-CONTAINING PROTEIN"/>
    <property type="match status" value="1"/>
</dbReference>
<dbReference type="Gene3D" id="1.25.40.10">
    <property type="entry name" value="Tetratricopeptide repeat domain"/>
    <property type="match status" value="1"/>
</dbReference>
<evidence type="ECO:0000256" key="2">
    <source>
        <dbReference type="PROSITE-ProRule" id="PRU00708"/>
    </source>
</evidence>
<keyword evidence="1" id="KW-0677">Repeat</keyword>
<dbReference type="PROSITE" id="PS51375">
    <property type="entry name" value="PPR"/>
    <property type="match status" value="1"/>
</dbReference>
<dbReference type="EMBL" id="JARAOO010000002">
    <property type="protein sequence ID" value="KAJ7979972.1"/>
    <property type="molecule type" value="Genomic_DNA"/>
</dbReference>
<sequence>MWVSKSSTSNVQLPDRDTFCYNAMIGGFAIHGQGYQALDLYEKMKLERLVPHDVTFVVTMFTCSHVGLVEEGYVTFESMKKVYGVEPKLEHYGCLVDLLGRSGQLKQAKERVQEMPMKPNAILWRSLLGASRIHGNLEIGELALNQLIQLEPETSGNYVLLSNNYASIDRWDGVKRVRRLMKDHGINKTPGFSLVDISGDMHEFLMGDRRHPFSKEIYLKLEEMNIKLQEYGYKPKH</sequence>
<name>A0AAD7VLB0_QUISA</name>
<proteinExistence type="predicted"/>
<gene>
    <name evidence="3" type="ORF">O6P43_003308</name>
</gene>
<reference evidence="3" key="1">
    <citation type="journal article" date="2023" name="Science">
        <title>Elucidation of the pathway for biosynthesis of saponin adjuvants from the soapbark tree.</title>
        <authorList>
            <person name="Reed J."/>
            <person name="Orme A."/>
            <person name="El-Demerdash A."/>
            <person name="Owen C."/>
            <person name="Martin L.B.B."/>
            <person name="Misra R.C."/>
            <person name="Kikuchi S."/>
            <person name="Rejzek M."/>
            <person name="Martin A.C."/>
            <person name="Harkess A."/>
            <person name="Leebens-Mack J."/>
            <person name="Louveau T."/>
            <person name="Stephenson M.J."/>
            <person name="Osbourn A."/>
        </authorList>
    </citation>
    <scope>NUCLEOTIDE SEQUENCE</scope>
    <source>
        <strain evidence="3">S10</strain>
    </source>
</reference>
<evidence type="ECO:0000256" key="1">
    <source>
        <dbReference type="ARBA" id="ARBA00022737"/>
    </source>
</evidence>
<dbReference type="InterPro" id="IPR002885">
    <property type="entry name" value="PPR_rpt"/>
</dbReference>
<dbReference type="PANTHER" id="PTHR47926:SF450">
    <property type="entry name" value="DYW DOMAIN-CONTAINING PROTEIN"/>
    <property type="match status" value="1"/>
</dbReference>